<dbReference type="AlphaFoldDB" id="A0AA39R6W0"/>
<feature type="region of interest" description="Disordered" evidence="1">
    <location>
        <begin position="1"/>
        <end position="128"/>
    </location>
</feature>
<protein>
    <submittedName>
        <fullName evidence="2">Uncharacterized protein</fullName>
    </submittedName>
</protein>
<dbReference type="Proteomes" id="UP001166286">
    <property type="component" value="Unassembled WGS sequence"/>
</dbReference>
<name>A0AA39R6W0_9LECA</name>
<feature type="compositionally biased region" description="Acidic residues" evidence="1">
    <location>
        <begin position="247"/>
        <end position="261"/>
    </location>
</feature>
<evidence type="ECO:0000313" key="2">
    <source>
        <dbReference type="EMBL" id="KAK0515206.1"/>
    </source>
</evidence>
<feature type="compositionally biased region" description="Basic and acidic residues" evidence="1">
    <location>
        <begin position="62"/>
        <end position="73"/>
    </location>
</feature>
<organism evidence="2 3">
    <name type="scientific">Cladonia borealis</name>
    <dbReference type="NCBI Taxonomy" id="184061"/>
    <lineage>
        <taxon>Eukaryota</taxon>
        <taxon>Fungi</taxon>
        <taxon>Dikarya</taxon>
        <taxon>Ascomycota</taxon>
        <taxon>Pezizomycotina</taxon>
        <taxon>Lecanoromycetes</taxon>
        <taxon>OSLEUM clade</taxon>
        <taxon>Lecanoromycetidae</taxon>
        <taxon>Lecanorales</taxon>
        <taxon>Lecanorineae</taxon>
        <taxon>Cladoniaceae</taxon>
        <taxon>Cladonia</taxon>
    </lineage>
</organism>
<accession>A0AA39R6W0</accession>
<reference evidence="2" key="1">
    <citation type="submission" date="2023-03" db="EMBL/GenBank/DDBJ databases">
        <title>Complete genome of Cladonia borealis.</title>
        <authorList>
            <person name="Park H."/>
        </authorList>
    </citation>
    <scope>NUCLEOTIDE SEQUENCE</scope>
    <source>
        <strain evidence="2">ANT050790</strain>
    </source>
</reference>
<feature type="region of interest" description="Disordered" evidence="1">
    <location>
        <begin position="186"/>
        <end position="263"/>
    </location>
</feature>
<sequence length="597" mass="67099">MKQRSLVNSKPWIFVGPESMPDDDNYLADQQLKQDMARGRPPKQVPEPITSQGVEDVVGFLEETRQKGIKKEPATATGTGKRKRGQAAEDVIEEKSKKRRVAGKEDNVTEVRGAGKAIPAKLARPSQRTRHMIQTVPAVSKDVYAFSETTEPLKNNAVIANGAGGSAKGTKNPQLTGETTVLAEGHASAIPNGPANVTEKSGRGRPKKKTSKTSGVKSNASGKDDATLEGTDANEEQPEPGSGALWDDVDMTDPDDEEEENDQRSFGLLGLEMDWEKILKAARSVGGSKLRRNRIPALQTDTIKVLISKVIEARILYQSRPYDKPMDDLHELLITIEDRIKHDSISEAKAFSKKSQMIRDIYACAIPALVFLLESALSFHALHPKGLRRYEALQDIVRLQEMIIALSMKAKIWKAKPHTDKPIIKPTTGTILPYTREMRKVLEMELKEQKRKWKISQNASKTARSVEELAEYSEQQRELATMEANTRFTRGLPHIQRAREIFRASRKPIGSLDLQFSQDNDVPRHSTHWNADEEKELMRQLQFGYARDQSSEVRYLAILNTRLLQNKLPERIREKALELKPFLKEEYGASDWIESIV</sequence>
<dbReference type="EMBL" id="JAFEKC020000004">
    <property type="protein sequence ID" value="KAK0515206.1"/>
    <property type="molecule type" value="Genomic_DNA"/>
</dbReference>
<comment type="caution">
    <text evidence="2">The sequence shown here is derived from an EMBL/GenBank/DDBJ whole genome shotgun (WGS) entry which is preliminary data.</text>
</comment>
<gene>
    <name evidence="2" type="ORF">JMJ35_002585</name>
</gene>
<evidence type="ECO:0000256" key="1">
    <source>
        <dbReference type="SAM" id="MobiDB-lite"/>
    </source>
</evidence>
<proteinExistence type="predicted"/>
<keyword evidence="3" id="KW-1185">Reference proteome</keyword>
<evidence type="ECO:0000313" key="3">
    <source>
        <dbReference type="Proteomes" id="UP001166286"/>
    </source>
</evidence>